<dbReference type="SUPFAM" id="SSF46785">
    <property type="entry name" value="Winged helix' DNA-binding domain"/>
    <property type="match status" value="1"/>
</dbReference>
<keyword evidence="8 11" id="KW-0805">Transcription regulation</keyword>
<dbReference type="GO" id="GO:0045892">
    <property type="term" value="P:negative regulation of DNA-templated transcription"/>
    <property type="evidence" value="ECO:0007669"/>
    <property type="project" value="TreeGrafter"/>
</dbReference>
<dbReference type="FunFam" id="1.10.10.10:FF:000007">
    <property type="entry name" value="Ferric uptake regulation protein"/>
    <property type="match status" value="1"/>
</dbReference>
<dbReference type="OrthoDB" id="8659436at2"/>
<proteinExistence type="inferred from homology"/>
<dbReference type="GO" id="GO:0005737">
    <property type="term" value="C:cytoplasm"/>
    <property type="evidence" value="ECO:0007669"/>
    <property type="project" value="UniProtKB-SubCell"/>
</dbReference>
<dbReference type="GO" id="GO:0000976">
    <property type="term" value="F:transcription cis-regulatory region binding"/>
    <property type="evidence" value="ECO:0007669"/>
    <property type="project" value="TreeGrafter"/>
</dbReference>
<keyword evidence="13" id="KW-1185">Reference proteome</keyword>
<dbReference type="AlphaFoldDB" id="A0A1H7JVQ5"/>
<evidence type="ECO:0000313" key="12">
    <source>
        <dbReference type="EMBL" id="SEK78801.1"/>
    </source>
</evidence>
<evidence type="ECO:0000256" key="6">
    <source>
        <dbReference type="ARBA" id="ARBA00022723"/>
    </source>
</evidence>
<dbReference type="EMBL" id="FOAA01000005">
    <property type="protein sequence ID" value="SEK78801.1"/>
    <property type="molecule type" value="Genomic_DNA"/>
</dbReference>
<keyword evidence="11" id="KW-0408">Iron</keyword>
<accession>A0A1H7JVQ5</accession>
<dbReference type="PANTHER" id="PTHR33202:SF7">
    <property type="entry name" value="FERRIC UPTAKE REGULATION PROTEIN"/>
    <property type="match status" value="1"/>
</dbReference>
<evidence type="ECO:0000256" key="4">
    <source>
        <dbReference type="ARBA" id="ARBA00022490"/>
    </source>
</evidence>
<evidence type="ECO:0000256" key="11">
    <source>
        <dbReference type="RuleBase" id="RU364037"/>
    </source>
</evidence>
<dbReference type="InterPro" id="IPR036388">
    <property type="entry name" value="WH-like_DNA-bd_sf"/>
</dbReference>
<gene>
    <name evidence="11" type="primary">fur</name>
    <name evidence="12" type="ORF">SAMN05444515_10551</name>
</gene>
<keyword evidence="10 11" id="KW-0804">Transcription</keyword>
<keyword evidence="5 11" id="KW-0678">Repressor</keyword>
<evidence type="ECO:0000256" key="1">
    <source>
        <dbReference type="ARBA" id="ARBA00004496"/>
    </source>
</evidence>
<dbReference type="Pfam" id="PF01475">
    <property type="entry name" value="FUR"/>
    <property type="match status" value="1"/>
</dbReference>
<dbReference type="GO" id="GO:1900376">
    <property type="term" value="P:regulation of secondary metabolite biosynthetic process"/>
    <property type="evidence" value="ECO:0007669"/>
    <property type="project" value="TreeGrafter"/>
</dbReference>
<evidence type="ECO:0000256" key="5">
    <source>
        <dbReference type="ARBA" id="ARBA00022491"/>
    </source>
</evidence>
<keyword evidence="7 11" id="KW-0862">Zinc</keyword>
<evidence type="ECO:0000313" key="13">
    <source>
        <dbReference type="Proteomes" id="UP000199256"/>
    </source>
</evidence>
<dbReference type="InterPro" id="IPR036390">
    <property type="entry name" value="WH_DNA-bd_sf"/>
</dbReference>
<dbReference type="CDD" id="cd07153">
    <property type="entry name" value="Fur_like"/>
    <property type="match status" value="1"/>
</dbReference>
<dbReference type="InterPro" id="IPR002481">
    <property type="entry name" value="FUR"/>
</dbReference>
<organism evidence="12 13">
    <name type="scientific">Ectothiorhodospira marina</name>
    <dbReference type="NCBI Taxonomy" id="1396821"/>
    <lineage>
        <taxon>Bacteria</taxon>
        <taxon>Pseudomonadati</taxon>
        <taxon>Pseudomonadota</taxon>
        <taxon>Gammaproteobacteria</taxon>
        <taxon>Chromatiales</taxon>
        <taxon>Ectothiorhodospiraceae</taxon>
        <taxon>Ectothiorhodospira</taxon>
    </lineage>
</organism>
<evidence type="ECO:0000256" key="9">
    <source>
        <dbReference type="ARBA" id="ARBA00023125"/>
    </source>
</evidence>
<comment type="similarity">
    <text evidence="2 11">Belongs to the Fur family.</text>
</comment>
<dbReference type="Gene3D" id="1.10.10.10">
    <property type="entry name" value="Winged helix-like DNA-binding domain superfamily/Winged helix DNA-binding domain"/>
    <property type="match status" value="1"/>
</dbReference>
<comment type="subcellular location">
    <subcellularLocation>
        <location evidence="1 11">Cytoplasm</location>
    </subcellularLocation>
</comment>
<comment type="subunit">
    <text evidence="11">Homodimer.</text>
</comment>
<keyword evidence="9 11" id="KW-0238">DNA-binding</keyword>
<dbReference type="GO" id="GO:0008270">
    <property type="term" value="F:zinc ion binding"/>
    <property type="evidence" value="ECO:0007669"/>
    <property type="project" value="TreeGrafter"/>
</dbReference>
<dbReference type="GO" id="GO:0003700">
    <property type="term" value="F:DNA-binding transcription factor activity"/>
    <property type="evidence" value="ECO:0007669"/>
    <property type="project" value="UniProtKB-UniRule"/>
</dbReference>
<name>A0A1H7JVQ5_9GAMM</name>
<sequence length="134" mass="15208">MPDREAVVKRLRDHGITPTQQRLDIAELLFERPQHVSAEQLLALASERRYRVSKATVYNTLGLFAEKGLVREVVVDPAKLFYDSNLEPHHHMYHMDSGHLEDLALEHVDIGALPDLPEGVRVEGVDVIVRVRQG</sequence>
<evidence type="ECO:0000256" key="3">
    <source>
        <dbReference type="ARBA" id="ARBA00020910"/>
    </source>
</evidence>
<evidence type="ECO:0000256" key="8">
    <source>
        <dbReference type="ARBA" id="ARBA00023015"/>
    </source>
</evidence>
<protein>
    <recommendedName>
        <fullName evidence="3 11">Ferric uptake regulation protein</fullName>
    </recommendedName>
</protein>
<dbReference type="RefSeq" id="WP_090252198.1">
    <property type="nucleotide sequence ID" value="NZ_FOAA01000005.1"/>
</dbReference>
<evidence type="ECO:0000256" key="2">
    <source>
        <dbReference type="ARBA" id="ARBA00007957"/>
    </source>
</evidence>
<dbReference type="Proteomes" id="UP000199256">
    <property type="component" value="Unassembled WGS sequence"/>
</dbReference>
<keyword evidence="4 11" id="KW-0963">Cytoplasm</keyword>
<dbReference type="PANTHER" id="PTHR33202">
    <property type="entry name" value="ZINC UPTAKE REGULATION PROTEIN"/>
    <property type="match status" value="1"/>
</dbReference>
<keyword evidence="6 11" id="KW-0479">Metal-binding</keyword>
<dbReference type="STRING" id="1396821.SAMN05444515_10551"/>
<evidence type="ECO:0000256" key="7">
    <source>
        <dbReference type="ARBA" id="ARBA00022833"/>
    </source>
</evidence>
<reference evidence="13" key="1">
    <citation type="submission" date="2016-10" db="EMBL/GenBank/DDBJ databases">
        <authorList>
            <person name="Varghese N."/>
            <person name="Submissions S."/>
        </authorList>
    </citation>
    <scope>NUCLEOTIDE SEQUENCE [LARGE SCALE GENOMIC DNA]</scope>
    <source>
        <strain evidence="13">DSM 241</strain>
    </source>
</reference>
<evidence type="ECO:0000256" key="10">
    <source>
        <dbReference type="ARBA" id="ARBA00023163"/>
    </source>
</evidence>